<organism evidence="1 2">
    <name type="scientific">Cudoniella acicularis</name>
    <dbReference type="NCBI Taxonomy" id="354080"/>
    <lineage>
        <taxon>Eukaryota</taxon>
        <taxon>Fungi</taxon>
        <taxon>Dikarya</taxon>
        <taxon>Ascomycota</taxon>
        <taxon>Pezizomycotina</taxon>
        <taxon>Leotiomycetes</taxon>
        <taxon>Helotiales</taxon>
        <taxon>Tricladiaceae</taxon>
        <taxon>Cudoniella</taxon>
    </lineage>
</organism>
<accession>A0A8H4RJY6</accession>
<dbReference type="Proteomes" id="UP000566819">
    <property type="component" value="Unassembled WGS sequence"/>
</dbReference>
<dbReference type="OrthoDB" id="6105938at2759"/>
<dbReference type="AlphaFoldDB" id="A0A8H4RJY6"/>
<gene>
    <name evidence="1" type="ORF">G7Y89_g6692</name>
</gene>
<name>A0A8H4RJY6_9HELO</name>
<comment type="caution">
    <text evidence="1">The sequence shown here is derived from an EMBL/GenBank/DDBJ whole genome shotgun (WGS) entry which is preliminary data.</text>
</comment>
<evidence type="ECO:0000313" key="2">
    <source>
        <dbReference type="Proteomes" id="UP000566819"/>
    </source>
</evidence>
<dbReference type="PANTHER" id="PTHR38846:SF1">
    <property type="entry name" value="C3H1-TYPE DOMAIN-CONTAINING PROTEIN"/>
    <property type="match status" value="1"/>
</dbReference>
<evidence type="ECO:0000313" key="1">
    <source>
        <dbReference type="EMBL" id="KAF4631442.1"/>
    </source>
</evidence>
<sequence>MARKKIRRDVVEEFDRYFGNASNLANWQRLCWDVGIEEDLNSVRKCRQALSKVFVNIWDLLDAVKADTTPTLFPNRRELANYTMRTRRVYPKEKAKEEGPVRALLIHIFN</sequence>
<reference evidence="1 2" key="1">
    <citation type="submission" date="2020-03" db="EMBL/GenBank/DDBJ databases">
        <title>Draft Genome Sequence of Cudoniella acicularis.</title>
        <authorList>
            <person name="Buettner E."/>
            <person name="Kellner H."/>
        </authorList>
    </citation>
    <scope>NUCLEOTIDE SEQUENCE [LARGE SCALE GENOMIC DNA]</scope>
    <source>
        <strain evidence="1 2">DSM 108380</strain>
    </source>
</reference>
<proteinExistence type="predicted"/>
<keyword evidence="2" id="KW-1185">Reference proteome</keyword>
<protein>
    <submittedName>
        <fullName evidence="1">Uncharacterized protein</fullName>
    </submittedName>
</protein>
<dbReference type="PANTHER" id="PTHR38846">
    <property type="entry name" value="C3H1-TYPE DOMAIN-CONTAINING PROTEIN"/>
    <property type="match status" value="1"/>
</dbReference>
<dbReference type="EMBL" id="JAAMPI010000443">
    <property type="protein sequence ID" value="KAF4631442.1"/>
    <property type="molecule type" value="Genomic_DNA"/>
</dbReference>